<organism evidence="2 3">
    <name type="scientific">Amycolatopsis vastitatis</name>
    <dbReference type="NCBI Taxonomy" id="1905142"/>
    <lineage>
        <taxon>Bacteria</taxon>
        <taxon>Bacillati</taxon>
        <taxon>Actinomycetota</taxon>
        <taxon>Actinomycetes</taxon>
        <taxon>Pseudonocardiales</taxon>
        <taxon>Pseudonocardiaceae</taxon>
        <taxon>Amycolatopsis</taxon>
    </lineage>
</organism>
<name>A0A229SK96_9PSEU</name>
<proteinExistence type="predicted"/>
<dbReference type="PANTHER" id="PTHR40254:SF1">
    <property type="entry name" value="BLR0577 PROTEIN"/>
    <property type="match status" value="1"/>
</dbReference>
<dbReference type="AlphaFoldDB" id="A0A229SK96"/>
<dbReference type="SUPFAM" id="SSF48452">
    <property type="entry name" value="TPR-like"/>
    <property type="match status" value="1"/>
</dbReference>
<dbReference type="Gene3D" id="3.50.50.60">
    <property type="entry name" value="FAD/NAD(P)-binding domain"/>
    <property type="match status" value="1"/>
</dbReference>
<comment type="caution">
    <text evidence="2">The sequence shown here is derived from an EMBL/GenBank/DDBJ whole genome shotgun (WGS) entry which is preliminary data.</text>
</comment>
<dbReference type="Pfam" id="PF13454">
    <property type="entry name" value="NAD_binding_9"/>
    <property type="match status" value="1"/>
</dbReference>
<protein>
    <submittedName>
        <fullName evidence="2">Lycopene cyclase</fullName>
    </submittedName>
</protein>
<accession>A0A229SK96</accession>
<evidence type="ECO:0000313" key="3">
    <source>
        <dbReference type="Proteomes" id="UP000215199"/>
    </source>
</evidence>
<feature type="domain" description="FAD-dependent urate hydroxylase HpyO/Asp monooxygenase CreE-like FAD/NAD(P)-binding" evidence="1">
    <location>
        <begin position="2"/>
        <end position="142"/>
    </location>
</feature>
<sequence>MAIVGAGASGTLTAIRLLTEATKPIEVLLIDPAEDVGRGVAYSTGCADHLLNVPAGKLDALDGDPGHFARWAGAATGDYLPRTLFGRYLGEALTTAVRSSRSARLRRVRDRVVGVRVPNGVELTLSSGNVLRADAAVLALGVFPPSCDWAPEGLRSSPRFVRDPWAPGALDRVPGDTDVLLVGTGLTMADMALALDRPDRAITAVSRHGLLPRRHVATPAPAVRLAGLNGRDGLNSLHRTVTGHIRACLRDGRGWRAAVDSLRPHTAATWRNLPRADQERFLSTYLRYWDVRRHRMPPAVADRLRDVRAAGRLRIRRAEVLDAVAEEDGIDVTFTDGRRLRVGAVVNCTGPRTSLRDVRDPLLESLLNSALAVPGPHGFGLGTGEDGRLSNHPLWTLGSLRIGELWETTAIPEIREQAGLLAAEILSFVDMRRRPRPRDRYGLALSTGAEAAEAFNEGLDRVLLGRDGAIERMTAATEADPGFGLAHAAIALLEYESDAGVRLGQRLRFALDAVRGDERERAFVAAVAERIACPSTRGAALLKYIGEFPRDALAISVAVPTIAFGGLTHSEQSWALIERLGRTFGGDWWYRGQLAFVRQEQGRWDEAESLAAAALAEQPASGHAVHARTHVLYENGMHREGLTWLDGWIRDWSGEATGRAHFAWHAALHELMLGDGAAVLSRYARQLAPGRVTGPRALVDSGSLIWRCAITRRWTVGHARRVLDVAPPDWLTRPPTSFAALHAAVALAAAHDVDALRRLRRYAAVHESVTYRRAIAPACAGMVAVLEQRWATAISELESACSALGAVGGSLAQREVVEETLLYALISAERAEEAARLLSARLDRRPSPLDRDRLMELPRCR</sequence>
<dbReference type="PANTHER" id="PTHR40254">
    <property type="entry name" value="BLR0577 PROTEIN"/>
    <property type="match status" value="1"/>
</dbReference>
<dbReference type="InterPro" id="IPR038732">
    <property type="entry name" value="HpyO/CreE_NAD-binding"/>
</dbReference>
<keyword evidence="3" id="KW-1185">Reference proteome</keyword>
<dbReference type="InterPro" id="IPR036188">
    <property type="entry name" value="FAD/NAD-bd_sf"/>
</dbReference>
<evidence type="ECO:0000259" key="1">
    <source>
        <dbReference type="Pfam" id="PF13454"/>
    </source>
</evidence>
<reference evidence="3" key="1">
    <citation type="submission" date="2017-07" db="EMBL/GenBank/DDBJ databases">
        <title>Comparative genome mining reveals phylogenetic distribution patterns of secondary metabolites in Amycolatopsis.</title>
        <authorList>
            <person name="Adamek M."/>
            <person name="Alanjary M."/>
            <person name="Sales-Ortells H."/>
            <person name="Goodfellow M."/>
            <person name="Bull A.T."/>
            <person name="Kalinowski J."/>
            <person name="Ziemert N."/>
        </authorList>
    </citation>
    <scope>NUCLEOTIDE SEQUENCE [LARGE SCALE GENOMIC DNA]</scope>
    <source>
        <strain evidence="3">H5</strain>
    </source>
</reference>
<dbReference type="InterPro" id="IPR052189">
    <property type="entry name" value="L-asp_N-monooxygenase_NS-form"/>
</dbReference>
<gene>
    <name evidence="2" type="ORF">CF165_48065</name>
</gene>
<dbReference type="Proteomes" id="UP000215199">
    <property type="component" value="Unassembled WGS sequence"/>
</dbReference>
<dbReference type="InterPro" id="IPR011990">
    <property type="entry name" value="TPR-like_helical_dom_sf"/>
</dbReference>
<dbReference type="OrthoDB" id="101972at2"/>
<evidence type="ECO:0000313" key="2">
    <source>
        <dbReference type="EMBL" id="OXM59365.1"/>
    </source>
</evidence>
<dbReference type="EMBL" id="NMUL01000085">
    <property type="protein sequence ID" value="OXM59365.1"/>
    <property type="molecule type" value="Genomic_DNA"/>
</dbReference>
<dbReference type="SUPFAM" id="SSF51905">
    <property type="entry name" value="FAD/NAD(P)-binding domain"/>
    <property type="match status" value="2"/>
</dbReference>